<dbReference type="SUPFAM" id="SSF51445">
    <property type="entry name" value="(Trans)glycosidases"/>
    <property type="match status" value="1"/>
</dbReference>
<dbReference type="GO" id="GO:0005829">
    <property type="term" value="C:cytosol"/>
    <property type="evidence" value="ECO:0007669"/>
    <property type="project" value="TreeGrafter"/>
</dbReference>
<evidence type="ECO:0000256" key="4">
    <source>
        <dbReference type="RuleBase" id="RU003690"/>
    </source>
</evidence>
<dbReference type="GeneID" id="29934273"/>
<dbReference type="GO" id="GO:0016052">
    <property type="term" value="P:carbohydrate catabolic process"/>
    <property type="evidence" value="ECO:0007669"/>
    <property type="project" value="TreeGrafter"/>
</dbReference>
<dbReference type="InterPro" id="IPR001360">
    <property type="entry name" value="Glyco_hydro_1"/>
</dbReference>
<dbReference type="Proteomes" id="UP000321722">
    <property type="component" value="Unassembled WGS sequence"/>
</dbReference>
<sequence length="485" mass="56249">MSFPKNFYWGGATAANQIEGAYNVDGRGLARTDVTTAGSLHQNRQVTYKFKDGRTGKGSFIPSDATGAVLPGEYYPNQEAIDFYHHYKEDIKLFAEMGFKMFRMSISWSRIFPTGEEDKPNQAGLDFYRKVFEELHKYNIEPLVTISHSDDPLAMEEKYHDWGNRKVIDLYAKFAETLFKEYKGLVHYWLTFNEINSTVMFMHFGGHQASDEEYQHAYQKLHYQFVASAKAVQIGHQIDPNNQIGCMICGIATYPLTPDPKDILLNEHMWERDIYYCGDVQCKGKYPTFAHRLWDKHHVKLDITDEDREILKNGTVDMYTFSYYMSSAVTTHKDQEEVGGNLSTGARNPYLNYSEWEWADDPDGLQYYLEKMYDRYELPMMIVENGLGAIDKIDADGKIHDDYRIQYLKEHIEAMDRAIQNGVDLRGYTTWGCIDLVSAGTGQMSKRYGFIYVDRDDQGHGTMKRMKKDSFDWYRKVIKSNGEEL</sequence>
<accession>A0A510WSJ6</accession>
<keyword evidence="6" id="KW-1185">Reference proteome</keyword>
<dbReference type="PROSITE" id="PS00653">
    <property type="entry name" value="GLYCOSYL_HYDROL_F1_2"/>
    <property type="match status" value="1"/>
</dbReference>
<dbReference type="InterPro" id="IPR017853">
    <property type="entry name" value="GH"/>
</dbReference>
<dbReference type="PANTHER" id="PTHR10353:SF296">
    <property type="entry name" value="6-PHOSPHO-BETA-GLUCOSIDASE"/>
    <property type="match status" value="1"/>
</dbReference>
<comment type="similarity">
    <text evidence="1 4">Belongs to the glycosyl hydrolase 1 family.</text>
</comment>
<dbReference type="EMBL" id="BJUI01000014">
    <property type="protein sequence ID" value="GEK42192.1"/>
    <property type="molecule type" value="Genomic_DNA"/>
</dbReference>
<comment type="caution">
    <text evidence="5">The sequence shown here is derived from an EMBL/GenBank/DDBJ whole genome shotgun (WGS) entry which is preliminary data.</text>
</comment>
<dbReference type="PANTHER" id="PTHR10353">
    <property type="entry name" value="GLYCOSYL HYDROLASE"/>
    <property type="match status" value="1"/>
</dbReference>
<dbReference type="Gene3D" id="3.20.20.80">
    <property type="entry name" value="Glycosidases"/>
    <property type="match status" value="1"/>
</dbReference>
<evidence type="ECO:0000256" key="1">
    <source>
        <dbReference type="ARBA" id="ARBA00010838"/>
    </source>
</evidence>
<dbReference type="InterPro" id="IPR033132">
    <property type="entry name" value="GH_1_N_CS"/>
</dbReference>
<dbReference type="AlphaFoldDB" id="A0A510WSJ6"/>
<keyword evidence="2" id="KW-0378">Hydrolase</keyword>
<dbReference type="Pfam" id="PF00232">
    <property type="entry name" value="Glyco_hydro_1"/>
    <property type="match status" value="1"/>
</dbReference>
<dbReference type="PRINTS" id="PR00131">
    <property type="entry name" value="GLHYDRLASE1"/>
</dbReference>
<reference evidence="5 6" key="1">
    <citation type="submission" date="2019-07" db="EMBL/GenBank/DDBJ databases">
        <title>Whole genome shotgun sequence of Lactobacillus aviarius subsp. aviarius NBRC 102162.</title>
        <authorList>
            <person name="Hosoyama A."/>
            <person name="Uohara A."/>
            <person name="Ohji S."/>
            <person name="Ichikawa N."/>
        </authorList>
    </citation>
    <scope>NUCLEOTIDE SEQUENCE [LARGE SCALE GENOMIC DNA]</scope>
    <source>
        <strain evidence="5 6">NBRC 102162</strain>
    </source>
</reference>
<evidence type="ECO:0000313" key="6">
    <source>
        <dbReference type="Proteomes" id="UP000321722"/>
    </source>
</evidence>
<gene>
    <name evidence="5" type="ORF">LAV01_10240</name>
</gene>
<evidence type="ECO:0000313" key="5">
    <source>
        <dbReference type="EMBL" id="GEK42192.1"/>
    </source>
</evidence>
<evidence type="ECO:0000256" key="2">
    <source>
        <dbReference type="ARBA" id="ARBA00022801"/>
    </source>
</evidence>
<protein>
    <submittedName>
        <fullName evidence="5">6-phospho-beta-glucosidase</fullName>
    </submittedName>
</protein>
<name>A0A510WSJ6_9LACO</name>
<dbReference type="GO" id="GO:0008422">
    <property type="term" value="F:beta-glucosidase activity"/>
    <property type="evidence" value="ECO:0007669"/>
    <property type="project" value="TreeGrafter"/>
</dbReference>
<dbReference type="FunFam" id="3.20.20.80:FF:000004">
    <property type="entry name" value="Beta-glucosidase 6-phospho-beta-glucosidase"/>
    <property type="match status" value="1"/>
</dbReference>
<dbReference type="RefSeq" id="WP_057827159.1">
    <property type="nucleotide sequence ID" value="NZ_BAAACL010000018.1"/>
</dbReference>
<proteinExistence type="inferred from homology"/>
<evidence type="ECO:0000256" key="3">
    <source>
        <dbReference type="ARBA" id="ARBA00023295"/>
    </source>
</evidence>
<keyword evidence="3" id="KW-0326">Glycosidase</keyword>
<organism evidence="5 6">
    <name type="scientific">Ligilactobacillus aviarius</name>
    <dbReference type="NCBI Taxonomy" id="1606"/>
    <lineage>
        <taxon>Bacteria</taxon>
        <taxon>Bacillati</taxon>
        <taxon>Bacillota</taxon>
        <taxon>Bacilli</taxon>
        <taxon>Lactobacillales</taxon>
        <taxon>Lactobacillaceae</taxon>
        <taxon>Ligilactobacillus</taxon>
    </lineage>
</organism>